<feature type="binding site" evidence="2">
    <location>
        <position position="67"/>
    </location>
    <ligand>
        <name>Fe cation</name>
        <dbReference type="ChEBI" id="CHEBI:24875"/>
        <label>2</label>
    </ligand>
</feature>
<reference evidence="3 4" key="1">
    <citation type="journal article" date="2015" name="Nature">
        <title>rRNA introns, odd ribosomes, and small enigmatic genomes across a large radiation of phyla.</title>
        <authorList>
            <person name="Brown C.T."/>
            <person name="Hug L.A."/>
            <person name="Thomas B.C."/>
            <person name="Sharon I."/>
            <person name="Castelle C.J."/>
            <person name="Singh A."/>
            <person name="Wilkins M.J."/>
            <person name="Williams K.H."/>
            <person name="Banfield J.F."/>
        </authorList>
    </citation>
    <scope>NUCLEOTIDE SEQUENCE [LARGE SCALE GENOMIC DNA]</scope>
</reference>
<comment type="caution">
    <text evidence="3">The sequence shown here is derived from an EMBL/GenBank/DDBJ whole genome shotgun (WGS) entry which is preliminary data.</text>
</comment>
<dbReference type="Gene3D" id="3.60.21.10">
    <property type="match status" value="1"/>
</dbReference>
<dbReference type="Proteomes" id="UP000034154">
    <property type="component" value="Unassembled WGS sequence"/>
</dbReference>
<sequence>MNVLIFGDTVGRIGREAAAKILPELKAKHQIDFVIMNAENLAHGFGVTKKIILEMTEAGVDVFTSGNHVWANPGYEEIFAEPELRNIVLRPYNDLSNRGLGQTIIEKNGQKISIASLSGIVFMEEAKATNFLSAADEITARAAQAKAKISIIDFHAEATSEKAVLGLYCDGKISAFVGTHTHVPTADERILPKGTAFVTDIGMTGAHNQAIGGEFESILEGMKIGELGKFKIPEDGPVEVNAVIIEINEETGKAKKIERVRRII</sequence>
<feature type="binding site" evidence="2">
    <location>
        <position position="155"/>
    </location>
    <ligand>
        <name>Fe cation</name>
        <dbReference type="ChEBI" id="CHEBI:24875"/>
        <label>2</label>
    </ligand>
</feature>
<evidence type="ECO:0000256" key="2">
    <source>
        <dbReference type="PIRSR" id="PIRSR004789-51"/>
    </source>
</evidence>
<dbReference type="PATRIC" id="fig|1619000.3.peg.715"/>
<dbReference type="InterPro" id="IPR005235">
    <property type="entry name" value="YmdB-like"/>
</dbReference>
<dbReference type="EMBL" id="LCJB01000043">
    <property type="protein sequence ID" value="KKT69874.1"/>
    <property type="molecule type" value="Genomic_DNA"/>
</dbReference>
<evidence type="ECO:0000313" key="3">
    <source>
        <dbReference type="EMBL" id="KKT69874.1"/>
    </source>
</evidence>
<feature type="binding site" evidence="2">
    <location>
        <position position="40"/>
    </location>
    <ligand>
        <name>Fe cation</name>
        <dbReference type="ChEBI" id="CHEBI:24875"/>
        <label>1</label>
    </ligand>
</feature>
<dbReference type="Pfam" id="PF13277">
    <property type="entry name" value="YmdB"/>
    <property type="match status" value="1"/>
</dbReference>
<dbReference type="SUPFAM" id="SSF56300">
    <property type="entry name" value="Metallo-dependent phosphatases"/>
    <property type="match status" value="1"/>
</dbReference>
<feature type="binding site" evidence="2">
    <location>
        <position position="8"/>
    </location>
    <ligand>
        <name>Fe cation</name>
        <dbReference type="ChEBI" id="CHEBI:24875"/>
        <label>1</label>
    </ligand>
</feature>
<name>A0A0G1MD54_9BACT</name>
<evidence type="ECO:0000256" key="1">
    <source>
        <dbReference type="PIRSR" id="PIRSR004789-50"/>
    </source>
</evidence>
<feature type="active site" description="Proton donor" evidence="1">
    <location>
        <position position="68"/>
    </location>
</feature>
<dbReference type="PIRSF" id="PIRSF004789">
    <property type="entry name" value="DR1281"/>
    <property type="match status" value="1"/>
</dbReference>
<protein>
    <submittedName>
        <fullName evidence="3">Metallophosphoesterase</fullName>
    </submittedName>
</protein>
<feature type="binding site" evidence="2">
    <location>
        <position position="39"/>
    </location>
    <ligand>
        <name>Fe cation</name>
        <dbReference type="ChEBI" id="CHEBI:24875"/>
        <label>2</label>
    </ligand>
</feature>
<feature type="binding site" evidence="2">
    <location>
        <position position="39"/>
    </location>
    <ligand>
        <name>Fe cation</name>
        <dbReference type="ChEBI" id="CHEBI:24875"/>
        <label>1</label>
    </ligand>
</feature>
<keyword evidence="2" id="KW-0479">Metal-binding</keyword>
<dbReference type="AlphaFoldDB" id="A0A0G1MD54"/>
<feature type="binding site" evidence="2">
    <location>
        <position position="182"/>
    </location>
    <ligand>
        <name>Fe cation</name>
        <dbReference type="ChEBI" id="CHEBI:24875"/>
        <label>1</label>
    </ligand>
</feature>
<feature type="binding site" evidence="2">
    <location>
        <position position="180"/>
    </location>
    <ligand>
        <name>Fe cation</name>
        <dbReference type="ChEBI" id="CHEBI:24875"/>
        <label>2</label>
    </ligand>
</feature>
<dbReference type="GO" id="GO:0046872">
    <property type="term" value="F:metal ion binding"/>
    <property type="evidence" value="ECO:0007669"/>
    <property type="project" value="UniProtKB-KW"/>
</dbReference>
<dbReference type="PANTHER" id="PTHR36303">
    <property type="entry name" value="2',3'-CYCLIC-NUCLEOTIDE 2'-PHOSPHODIESTERASE"/>
    <property type="match status" value="1"/>
</dbReference>
<dbReference type="GO" id="GO:0004113">
    <property type="term" value="F:2',3'-cyclic-nucleotide 3'-phosphodiesterase activity"/>
    <property type="evidence" value="ECO:0007669"/>
    <property type="project" value="TreeGrafter"/>
</dbReference>
<dbReference type="InterPro" id="IPR029052">
    <property type="entry name" value="Metallo-depent_PP-like"/>
</dbReference>
<dbReference type="PANTHER" id="PTHR36303:SF1">
    <property type="entry name" value="2',3'-CYCLIC-NUCLEOTIDE 2'-PHOSPHODIESTERASE"/>
    <property type="match status" value="1"/>
</dbReference>
<proteinExistence type="predicted"/>
<gene>
    <name evidence="3" type="ORF">UW63_C0043G0019</name>
</gene>
<organism evidence="3 4">
    <name type="scientific">Candidatus Uhrbacteria bacterium GW2011_GWF2_44_350</name>
    <dbReference type="NCBI Taxonomy" id="1619000"/>
    <lineage>
        <taxon>Bacteria</taxon>
        <taxon>Candidatus Uhriibacteriota</taxon>
    </lineage>
</organism>
<evidence type="ECO:0000313" key="4">
    <source>
        <dbReference type="Proteomes" id="UP000034154"/>
    </source>
</evidence>
<accession>A0A0G1MD54</accession>